<keyword evidence="6 10" id="KW-1133">Transmembrane helix</keyword>
<feature type="transmembrane region" description="Helical" evidence="10">
    <location>
        <begin position="31"/>
        <end position="47"/>
    </location>
</feature>
<evidence type="ECO:0000313" key="12">
    <source>
        <dbReference type="Proteomes" id="UP000729913"/>
    </source>
</evidence>
<keyword evidence="9" id="KW-0807">Transducer</keyword>
<dbReference type="InterPro" id="IPR004117">
    <property type="entry name" value="7tm6_olfct_rcpt"/>
</dbReference>
<evidence type="ECO:0000256" key="6">
    <source>
        <dbReference type="ARBA" id="ARBA00022989"/>
    </source>
</evidence>
<keyword evidence="7 10" id="KW-0472">Membrane</keyword>
<dbReference type="GO" id="GO:0007165">
    <property type="term" value="P:signal transduction"/>
    <property type="evidence" value="ECO:0007669"/>
    <property type="project" value="UniProtKB-KW"/>
</dbReference>
<feature type="transmembrane region" description="Helical" evidence="10">
    <location>
        <begin position="211"/>
        <end position="236"/>
    </location>
</feature>
<organism evidence="11 12">
    <name type="scientific">Cotesia typhae</name>
    <dbReference type="NCBI Taxonomy" id="2053667"/>
    <lineage>
        <taxon>Eukaryota</taxon>
        <taxon>Metazoa</taxon>
        <taxon>Ecdysozoa</taxon>
        <taxon>Arthropoda</taxon>
        <taxon>Hexapoda</taxon>
        <taxon>Insecta</taxon>
        <taxon>Pterygota</taxon>
        <taxon>Neoptera</taxon>
        <taxon>Endopterygota</taxon>
        <taxon>Hymenoptera</taxon>
        <taxon>Apocrita</taxon>
        <taxon>Ichneumonoidea</taxon>
        <taxon>Braconidae</taxon>
        <taxon>Microgastrinae</taxon>
        <taxon>Cotesia</taxon>
    </lineage>
</organism>
<dbReference type="GO" id="GO:0004984">
    <property type="term" value="F:olfactory receptor activity"/>
    <property type="evidence" value="ECO:0007669"/>
    <property type="project" value="InterPro"/>
</dbReference>
<evidence type="ECO:0000256" key="1">
    <source>
        <dbReference type="ARBA" id="ARBA00004651"/>
    </source>
</evidence>
<evidence type="ECO:0000256" key="8">
    <source>
        <dbReference type="ARBA" id="ARBA00023170"/>
    </source>
</evidence>
<evidence type="ECO:0000256" key="5">
    <source>
        <dbReference type="ARBA" id="ARBA00022725"/>
    </source>
</evidence>
<evidence type="ECO:0000256" key="9">
    <source>
        <dbReference type="ARBA" id="ARBA00023224"/>
    </source>
</evidence>
<protein>
    <recommendedName>
        <fullName evidence="13">Odorant receptor</fullName>
    </recommendedName>
</protein>
<comment type="subcellular location">
    <subcellularLocation>
        <location evidence="1">Cell membrane</location>
        <topology evidence="1">Multi-pass membrane protein</topology>
    </subcellularLocation>
</comment>
<dbReference type="AlphaFoldDB" id="A0A8J5V0P5"/>
<evidence type="ECO:0000256" key="2">
    <source>
        <dbReference type="ARBA" id="ARBA00022475"/>
    </source>
</evidence>
<comment type="caution">
    <text evidence="11">The sequence shown here is derived from an EMBL/GenBank/DDBJ whole genome shotgun (WGS) entry which is preliminary data.</text>
</comment>
<evidence type="ECO:0000256" key="4">
    <source>
        <dbReference type="ARBA" id="ARBA00022692"/>
    </source>
</evidence>
<dbReference type="EMBL" id="JAAOIC020000020">
    <property type="protein sequence ID" value="KAG8040531.1"/>
    <property type="molecule type" value="Genomic_DNA"/>
</dbReference>
<dbReference type="PANTHER" id="PTHR21137:SF35">
    <property type="entry name" value="ODORANT RECEPTOR 19A-RELATED"/>
    <property type="match status" value="1"/>
</dbReference>
<feature type="transmembrane region" description="Helical" evidence="10">
    <location>
        <begin position="146"/>
        <end position="168"/>
    </location>
</feature>
<keyword evidence="5" id="KW-0552">Olfaction</keyword>
<evidence type="ECO:0000256" key="7">
    <source>
        <dbReference type="ARBA" id="ARBA00023136"/>
    </source>
</evidence>
<dbReference type="Proteomes" id="UP000729913">
    <property type="component" value="Unassembled WGS sequence"/>
</dbReference>
<feature type="non-terminal residue" evidence="11">
    <location>
        <position position="1"/>
    </location>
</feature>
<keyword evidence="8" id="KW-0675">Receptor</keyword>
<evidence type="ECO:0000256" key="10">
    <source>
        <dbReference type="SAM" id="Phobius"/>
    </source>
</evidence>
<dbReference type="GO" id="GO:0005886">
    <property type="term" value="C:plasma membrane"/>
    <property type="evidence" value="ECO:0007669"/>
    <property type="project" value="UniProtKB-SubCell"/>
</dbReference>
<dbReference type="PANTHER" id="PTHR21137">
    <property type="entry name" value="ODORANT RECEPTOR"/>
    <property type="match status" value="1"/>
</dbReference>
<evidence type="ECO:0000313" key="11">
    <source>
        <dbReference type="EMBL" id="KAG8040531.1"/>
    </source>
</evidence>
<keyword evidence="4 10" id="KW-0812">Transmembrane</keyword>
<keyword evidence="12" id="KW-1185">Reference proteome</keyword>
<dbReference type="OrthoDB" id="6617147at2759"/>
<dbReference type="GO" id="GO:0005549">
    <property type="term" value="F:odorant binding"/>
    <property type="evidence" value="ECO:0007669"/>
    <property type="project" value="InterPro"/>
</dbReference>
<reference evidence="11" key="2">
    <citation type="submission" date="2021-04" db="EMBL/GenBank/DDBJ databases">
        <title>Genome-wide patterns of bracovirus chromosomal integration into multiple host tissues during parasitism.</title>
        <authorList>
            <person name="Chebbi M.A.C."/>
        </authorList>
    </citation>
    <scope>NUCLEOTIDE SEQUENCE</scope>
    <source>
        <tissue evidence="11">Whole body</tissue>
    </source>
</reference>
<gene>
    <name evidence="11" type="ORF">G9C98_002527</name>
</gene>
<keyword evidence="3" id="KW-0716">Sensory transduction</keyword>
<keyword evidence="2" id="KW-1003">Cell membrane</keyword>
<feature type="transmembrane region" description="Helical" evidence="10">
    <location>
        <begin position="316"/>
        <end position="336"/>
    </location>
</feature>
<feature type="transmembrane region" description="Helical" evidence="10">
    <location>
        <begin position="85"/>
        <end position="105"/>
    </location>
</feature>
<name>A0A8J5V0P5_9HYME</name>
<evidence type="ECO:0000256" key="3">
    <source>
        <dbReference type="ARBA" id="ARBA00022606"/>
    </source>
</evidence>
<evidence type="ECO:0008006" key="13">
    <source>
        <dbReference type="Google" id="ProtNLM"/>
    </source>
</evidence>
<feature type="transmembrane region" description="Helical" evidence="10">
    <location>
        <begin position="59"/>
        <end position="79"/>
    </location>
</feature>
<proteinExistence type="predicted"/>
<accession>A0A8J5V0P5</accession>
<reference evidence="11" key="1">
    <citation type="submission" date="2020-03" db="EMBL/GenBank/DDBJ databases">
        <authorList>
            <person name="Chebbi M.A."/>
            <person name="Drezen J.M."/>
        </authorList>
    </citation>
    <scope>NUCLEOTIDE SEQUENCE</scope>
    <source>
        <tissue evidence="11">Whole body</tissue>
    </source>
</reference>
<dbReference type="Pfam" id="PF02949">
    <property type="entry name" value="7tm_6"/>
    <property type="match status" value="1"/>
</dbReference>
<sequence length="397" mass="45764">MSLSKSETEKILTPKNNNRSDVEIYVKHTRWLFYILGLWPFMFYALTRHKLCLAAVIQIICYITLFFTIIPSFYHMFWYDKSVNVKIALFGPTGVSVACVFKYFAITYHLKNIKECLKQIQKDWEMTTNKNDWKIMVNYAKKGNNVTYFCIIVMYGGGVSHQSVAPFLPGSPTTLLRNSSDRPLLYPTSMFDPYFNTQKSPIYETFYLSHILMGVVVCTMMVSTCNLGAILVTHICGQIEIIIQKLQNFENYQSNGENFDQSISAIIQRHNKVIKLSVFTEQILREVCLVEVVATTLFICMDEYYCLLAWKNDNQIGLMIYSTLLVAFIFNIYIFCHIGELLKQQFGKIGDSIYEINWYNFSPKNSSNLIMMIAISQNPQQITAGGLFELSFKGFSS</sequence>